<dbReference type="Proteomes" id="UP001377168">
    <property type="component" value="Unassembled WGS sequence"/>
</dbReference>
<evidence type="ECO:0000313" key="2">
    <source>
        <dbReference type="Proteomes" id="UP001377168"/>
    </source>
</evidence>
<proteinExistence type="predicted"/>
<reference evidence="1" key="1">
    <citation type="submission" date="2024-03" db="EMBL/GenBank/DDBJ databases">
        <title>Novel Streptomyces species of biotechnological and ecological value are a feature of Machair soil.</title>
        <authorList>
            <person name="Prole J.R."/>
            <person name="Goodfellow M."/>
            <person name="Allenby N."/>
            <person name="Ward A.C."/>
        </authorList>
    </citation>
    <scope>NUCLEOTIDE SEQUENCE</scope>
    <source>
        <strain evidence="1">MS2.AVA.5</strain>
    </source>
</reference>
<dbReference type="EMBL" id="JBBKAJ010000022">
    <property type="protein sequence ID" value="MEJ8636161.1"/>
    <property type="molecule type" value="Genomic_DNA"/>
</dbReference>
<evidence type="ECO:0000313" key="1">
    <source>
        <dbReference type="EMBL" id="MEJ8636161.1"/>
    </source>
</evidence>
<sequence length="359" mass="38730">MDDRRAPKGTGGGMDSYNDEDAEGAASRGSAVPPDRASGPVRQATQPSQPSDAPQRTSEGTRDSLADQDQDQDQDQDPLPAPDGGPSPAIRAETPQTEAPQAAKPATAAVPAPRSGTPHQDPFPPDPDPDSVPLDPDAPTRGIAALSLPYQVAVAVSLALIAVLAGVHVAMVFLHVAPSNTASKEYGKAIDAWVYPEFEQNWKLFAPNPLQQNVAVQVKAEVSTPDGDHRSTGWIDLSAEDGDAIRGNLLPSHTQQNALRRAWDFYINSHDDKNRSSGLRGQLSESYVRRLVMARLERHDVGGEVERIQLRSSTSAVKAPDWSNEKFDLRPQFRVLPWWTVTAADLPGGVDNGRREADR</sequence>
<comment type="caution">
    <text evidence="1">The sequence shown here is derived from an EMBL/GenBank/DDBJ whole genome shotgun (WGS) entry which is preliminary data.</text>
</comment>
<gene>
    <name evidence="1" type="ORF">WKI67_22635</name>
</gene>
<keyword evidence="2" id="KW-1185">Reference proteome</keyword>
<accession>A0ACC6PXU1</accession>
<organism evidence="1 2">
    <name type="scientific">Streptomyces achmelvichensis</name>
    <dbReference type="NCBI Taxonomy" id="3134111"/>
    <lineage>
        <taxon>Bacteria</taxon>
        <taxon>Bacillati</taxon>
        <taxon>Actinomycetota</taxon>
        <taxon>Actinomycetes</taxon>
        <taxon>Kitasatosporales</taxon>
        <taxon>Streptomycetaceae</taxon>
        <taxon>Streptomyces</taxon>
    </lineage>
</organism>
<name>A0ACC6PXU1_9ACTN</name>
<protein>
    <submittedName>
        <fullName evidence="1">DUF5819 family protein</fullName>
    </submittedName>
</protein>